<feature type="compositionally biased region" description="Pro residues" evidence="1">
    <location>
        <begin position="1"/>
        <end position="27"/>
    </location>
</feature>
<keyword evidence="4" id="KW-1185">Reference proteome</keyword>
<evidence type="ECO:0000256" key="1">
    <source>
        <dbReference type="SAM" id="MobiDB-lite"/>
    </source>
</evidence>
<feature type="transmembrane region" description="Helical" evidence="2">
    <location>
        <begin position="361"/>
        <end position="385"/>
    </location>
</feature>
<protein>
    <recommendedName>
        <fullName evidence="5">PqqD family protein</fullName>
    </recommendedName>
</protein>
<proteinExistence type="predicted"/>
<evidence type="ECO:0000313" key="4">
    <source>
        <dbReference type="Proteomes" id="UP001599542"/>
    </source>
</evidence>
<organism evidence="3 4">
    <name type="scientific">Kitasatospora phosalacinea</name>
    <dbReference type="NCBI Taxonomy" id="2065"/>
    <lineage>
        <taxon>Bacteria</taxon>
        <taxon>Bacillati</taxon>
        <taxon>Actinomycetota</taxon>
        <taxon>Actinomycetes</taxon>
        <taxon>Kitasatosporales</taxon>
        <taxon>Streptomycetaceae</taxon>
        <taxon>Kitasatospora</taxon>
    </lineage>
</organism>
<name>A0ABW6GHG9_9ACTN</name>
<feature type="transmembrane region" description="Helical" evidence="2">
    <location>
        <begin position="226"/>
        <end position="245"/>
    </location>
</feature>
<gene>
    <name evidence="3" type="ORF">ACFW6T_09370</name>
</gene>
<comment type="caution">
    <text evidence="3">The sequence shown here is derived from an EMBL/GenBank/DDBJ whole genome shotgun (WGS) entry which is preliminary data.</text>
</comment>
<feature type="transmembrane region" description="Helical" evidence="2">
    <location>
        <begin position="405"/>
        <end position="427"/>
    </location>
</feature>
<feature type="transmembrane region" description="Helical" evidence="2">
    <location>
        <begin position="286"/>
        <end position="306"/>
    </location>
</feature>
<feature type="transmembrane region" description="Helical" evidence="2">
    <location>
        <begin position="183"/>
        <end position="205"/>
    </location>
</feature>
<evidence type="ECO:0008006" key="5">
    <source>
        <dbReference type="Google" id="ProtNLM"/>
    </source>
</evidence>
<evidence type="ECO:0000256" key="2">
    <source>
        <dbReference type="SAM" id="Phobius"/>
    </source>
</evidence>
<reference evidence="3 4" key="1">
    <citation type="submission" date="2024-09" db="EMBL/GenBank/DDBJ databases">
        <title>The Natural Products Discovery Center: Release of the First 8490 Sequenced Strains for Exploring Actinobacteria Biosynthetic Diversity.</title>
        <authorList>
            <person name="Kalkreuter E."/>
            <person name="Kautsar S.A."/>
            <person name="Yang D."/>
            <person name="Bader C.D."/>
            <person name="Teijaro C.N."/>
            <person name="Fluegel L."/>
            <person name="Davis C.M."/>
            <person name="Simpson J.R."/>
            <person name="Lauterbach L."/>
            <person name="Steele A.D."/>
            <person name="Gui C."/>
            <person name="Meng S."/>
            <person name="Li G."/>
            <person name="Viehrig K."/>
            <person name="Ye F."/>
            <person name="Su P."/>
            <person name="Kiefer A.F."/>
            <person name="Nichols A."/>
            <person name="Cepeda A.J."/>
            <person name="Yan W."/>
            <person name="Fan B."/>
            <person name="Jiang Y."/>
            <person name="Adhikari A."/>
            <person name="Zheng C.-J."/>
            <person name="Schuster L."/>
            <person name="Cowan T.M."/>
            <person name="Smanski M.J."/>
            <person name="Chevrette M.G."/>
            <person name="De Carvalho L.P.S."/>
            <person name="Shen B."/>
        </authorList>
    </citation>
    <scope>NUCLEOTIDE SEQUENCE [LARGE SCALE GENOMIC DNA]</scope>
    <source>
        <strain evidence="3 4">NPDC058753</strain>
    </source>
</reference>
<accession>A0ABW6GHG9</accession>
<keyword evidence="2" id="KW-0472">Membrane</keyword>
<dbReference type="Proteomes" id="UP001599542">
    <property type="component" value="Unassembled WGS sequence"/>
</dbReference>
<feature type="region of interest" description="Disordered" evidence="1">
    <location>
        <begin position="1"/>
        <end position="32"/>
    </location>
</feature>
<sequence>MHPSPSSTPAPAAPAPAVPEPAAPEPAAPDLDRPVALHPLVYLEEGDEVTVGRVDTDSYAVLPPDGARLVRWLAEGLTPRQAAEAYRREYGEGVDVADLLAGLDELGFVRTAAPATAPATADGADGAADGAAAPEPRPRPVRWQRLGRAAFSPPAWACYLLLVGSAAVAAVRSPDLAPRPSNVFFSPYFTLVALVLFVGQFPLILVHEGFHALAGRRLGLPTRLRIGHRLIFVVLETSLDGLVAVPRRRRYLPILAGMLADTVLTAALTLTAAATRHPDGTLDGTGKLCLALAYATLLRLAWQAFLHLRTDLYVLLGTVLGCRDLHATAQGVLRNAVRRRTGRPLLDESGWHPADRRAARWYAWLMVGGYAFSLTVFAAGVLPAAARFVTGTLDRLGGRAATGEFVDSAVFFALTVLQLAAVAHLALRDRRRRRAAAA</sequence>
<feature type="compositionally biased region" description="Low complexity" evidence="1">
    <location>
        <begin position="118"/>
        <end position="134"/>
    </location>
</feature>
<keyword evidence="2" id="KW-0812">Transmembrane</keyword>
<keyword evidence="2" id="KW-1133">Transmembrane helix</keyword>
<feature type="region of interest" description="Disordered" evidence="1">
    <location>
        <begin position="118"/>
        <end position="139"/>
    </location>
</feature>
<feature type="transmembrane region" description="Helical" evidence="2">
    <location>
        <begin position="251"/>
        <end position="274"/>
    </location>
</feature>
<dbReference type="RefSeq" id="WP_380321906.1">
    <property type="nucleotide sequence ID" value="NZ_JBHYPW010000015.1"/>
</dbReference>
<feature type="transmembrane region" description="Helical" evidence="2">
    <location>
        <begin position="149"/>
        <end position="171"/>
    </location>
</feature>
<evidence type="ECO:0000313" key="3">
    <source>
        <dbReference type="EMBL" id="MFE1352184.1"/>
    </source>
</evidence>
<dbReference type="EMBL" id="JBHYPX010000013">
    <property type="protein sequence ID" value="MFE1352184.1"/>
    <property type="molecule type" value="Genomic_DNA"/>
</dbReference>